<comment type="caution">
    <text evidence="2">The sequence shown here is derived from an EMBL/GenBank/DDBJ whole genome shotgun (WGS) entry which is preliminary data.</text>
</comment>
<keyword evidence="1" id="KW-0472">Membrane</keyword>
<evidence type="ECO:0000313" key="2">
    <source>
        <dbReference type="EMBL" id="TKR60772.1"/>
    </source>
</evidence>
<accession>A0A4U5LX46</accession>
<feature type="transmembrane region" description="Helical" evidence="1">
    <location>
        <begin position="42"/>
        <end position="64"/>
    </location>
</feature>
<name>A0A4U5LX46_STECR</name>
<gene>
    <name evidence="2" type="ORF">L596_027967</name>
</gene>
<evidence type="ECO:0000256" key="1">
    <source>
        <dbReference type="SAM" id="Phobius"/>
    </source>
</evidence>
<protein>
    <submittedName>
        <fullName evidence="2">Uncharacterized protein</fullName>
    </submittedName>
</protein>
<evidence type="ECO:0000313" key="3">
    <source>
        <dbReference type="Proteomes" id="UP000298663"/>
    </source>
</evidence>
<keyword evidence="3" id="KW-1185">Reference proteome</keyword>
<reference evidence="2 3" key="2">
    <citation type="journal article" date="2019" name="G3 (Bethesda)">
        <title>Hybrid Assembly of the Genome of the Entomopathogenic Nematode Steinernema carpocapsae Identifies the X-Chromosome.</title>
        <authorList>
            <person name="Serra L."/>
            <person name="Macchietto M."/>
            <person name="Macias-Munoz A."/>
            <person name="McGill C.J."/>
            <person name="Rodriguez I.M."/>
            <person name="Rodriguez B."/>
            <person name="Murad R."/>
            <person name="Mortazavi A."/>
        </authorList>
    </citation>
    <scope>NUCLEOTIDE SEQUENCE [LARGE SCALE GENOMIC DNA]</scope>
    <source>
        <strain evidence="2 3">ALL</strain>
    </source>
</reference>
<dbReference type="AlphaFoldDB" id="A0A4U5LX46"/>
<keyword evidence="1" id="KW-1133">Transmembrane helix</keyword>
<dbReference type="EMBL" id="AZBU02000011">
    <property type="protein sequence ID" value="TKR60772.1"/>
    <property type="molecule type" value="Genomic_DNA"/>
</dbReference>
<dbReference type="Proteomes" id="UP000298663">
    <property type="component" value="Unassembled WGS sequence"/>
</dbReference>
<sequence length="69" mass="8236">MYSYLNIEFRSSCLPKEIKCIAFFGRVHDAFFKFLTSLVTNWIVKMILMVIMVAYWMELFTALLKCKQI</sequence>
<reference evidence="2 3" key="1">
    <citation type="journal article" date="2015" name="Genome Biol.">
        <title>Comparative genomics of Steinernema reveals deeply conserved gene regulatory networks.</title>
        <authorList>
            <person name="Dillman A.R."/>
            <person name="Macchietto M."/>
            <person name="Porter C.F."/>
            <person name="Rogers A."/>
            <person name="Williams B."/>
            <person name="Antoshechkin I."/>
            <person name="Lee M.M."/>
            <person name="Goodwin Z."/>
            <person name="Lu X."/>
            <person name="Lewis E.E."/>
            <person name="Goodrich-Blair H."/>
            <person name="Stock S.P."/>
            <person name="Adams B.J."/>
            <person name="Sternberg P.W."/>
            <person name="Mortazavi A."/>
        </authorList>
    </citation>
    <scope>NUCLEOTIDE SEQUENCE [LARGE SCALE GENOMIC DNA]</scope>
    <source>
        <strain evidence="2 3">ALL</strain>
    </source>
</reference>
<organism evidence="2 3">
    <name type="scientific">Steinernema carpocapsae</name>
    <name type="common">Entomopathogenic nematode</name>
    <dbReference type="NCBI Taxonomy" id="34508"/>
    <lineage>
        <taxon>Eukaryota</taxon>
        <taxon>Metazoa</taxon>
        <taxon>Ecdysozoa</taxon>
        <taxon>Nematoda</taxon>
        <taxon>Chromadorea</taxon>
        <taxon>Rhabditida</taxon>
        <taxon>Tylenchina</taxon>
        <taxon>Panagrolaimomorpha</taxon>
        <taxon>Strongyloidoidea</taxon>
        <taxon>Steinernematidae</taxon>
        <taxon>Steinernema</taxon>
    </lineage>
</organism>
<proteinExistence type="predicted"/>
<keyword evidence="1" id="KW-0812">Transmembrane</keyword>